<keyword evidence="1" id="KW-0472">Membrane</keyword>
<reference evidence="2 3" key="1">
    <citation type="submission" date="2021-01" db="EMBL/GenBank/DDBJ databases">
        <title>Whole genome shotgun sequence of Actinoplanes couchii NBRC 106145.</title>
        <authorList>
            <person name="Komaki H."/>
            <person name="Tamura T."/>
        </authorList>
    </citation>
    <scope>NUCLEOTIDE SEQUENCE [LARGE SCALE GENOMIC DNA]</scope>
    <source>
        <strain evidence="2 3">NBRC 106145</strain>
    </source>
</reference>
<gene>
    <name evidence="2" type="ORF">Aco03nite_065020</name>
</gene>
<sequence length="219" mass="23772">MGISDRIHIRLFVEASSDRSTELASALADRLAGYGRVQVHEIGTYAKNHRLLEFNVDLTPTDSASACIGQLRAFGPAGWSGDVWRHQPQGPIFLLSEVRWVWLADGNGLAEDDWKTRLNPVAAAAATVLLAVISFWGTSLFGLALASCDREDRPPAGCAESGFWFSSDGHLYSAFGGLGIAVFGAWVWPRRARWAWLSAGYLIAFAGFAINVAVYRGAL</sequence>
<dbReference type="RefSeq" id="WP_203801678.1">
    <property type="nucleotide sequence ID" value="NZ_BAAAQE010000019.1"/>
</dbReference>
<name>A0ABQ3XHX5_9ACTN</name>
<keyword evidence="1" id="KW-1133">Transmembrane helix</keyword>
<dbReference type="Proteomes" id="UP000612282">
    <property type="component" value="Unassembled WGS sequence"/>
</dbReference>
<evidence type="ECO:0000256" key="1">
    <source>
        <dbReference type="SAM" id="Phobius"/>
    </source>
</evidence>
<evidence type="ECO:0000313" key="3">
    <source>
        <dbReference type="Proteomes" id="UP000612282"/>
    </source>
</evidence>
<keyword evidence="1" id="KW-0812">Transmembrane</keyword>
<dbReference type="EMBL" id="BOMG01000081">
    <property type="protein sequence ID" value="GID58098.1"/>
    <property type="molecule type" value="Genomic_DNA"/>
</dbReference>
<feature type="transmembrane region" description="Helical" evidence="1">
    <location>
        <begin position="195"/>
        <end position="215"/>
    </location>
</feature>
<feature type="transmembrane region" description="Helical" evidence="1">
    <location>
        <begin position="121"/>
        <end position="145"/>
    </location>
</feature>
<feature type="transmembrane region" description="Helical" evidence="1">
    <location>
        <begin position="170"/>
        <end position="188"/>
    </location>
</feature>
<comment type="caution">
    <text evidence="2">The sequence shown here is derived from an EMBL/GenBank/DDBJ whole genome shotgun (WGS) entry which is preliminary data.</text>
</comment>
<organism evidence="2 3">
    <name type="scientific">Actinoplanes couchii</name>
    <dbReference type="NCBI Taxonomy" id="403638"/>
    <lineage>
        <taxon>Bacteria</taxon>
        <taxon>Bacillati</taxon>
        <taxon>Actinomycetota</taxon>
        <taxon>Actinomycetes</taxon>
        <taxon>Micromonosporales</taxon>
        <taxon>Micromonosporaceae</taxon>
        <taxon>Actinoplanes</taxon>
    </lineage>
</organism>
<proteinExistence type="predicted"/>
<accession>A0ABQ3XHX5</accession>
<keyword evidence="3" id="KW-1185">Reference proteome</keyword>
<evidence type="ECO:0000313" key="2">
    <source>
        <dbReference type="EMBL" id="GID58098.1"/>
    </source>
</evidence>
<protein>
    <submittedName>
        <fullName evidence="2">Uncharacterized protein</fullName>
    </submittedName>
</protein>